<gene>
    <name evidence="10" type="ORF">OM075_05290</name>
</gene>
<evidence type="ECO:0000256" key="2">
    <source>
        <dbReference type="ARBA" id="ARBA00012925"/>
    </source>
</evidence>
<comment type="cofactor">
    <cofactor evidence="1 7">
        <name>Zn(2+)</name>
        <dbReference type="ChEBI" id="CHEBI:29105"/>
    </cofactor>
</comment>
<evidence type="ECO:0000313" key="11">
    <source>
        <dbReference type="Proteomes" id="UP001209229"/>
    </source>
</evidence>
<dbReference type="PROSITE" id="PS51257">
    <property type="entry name" value="PROKAR_LIPOPROTEIN"/>
    <property type="match status" value="1"/>
</dbReference>
<dbReference type="SMART" id="SM01057">
    <property type="entry name" value="Carb_anhydrase"/>
    <property type="match status" value="1"/>
</dbReference>
<feature type="domain" description="Alpha-carbonic anhydrase" evidence="9">
    <location>
        <begin position="43"/>
        <end position="267"/>
    </location>
</feature>
<dbReference type="PANTHER" id="PTHR18952">
    <property type="entry name" value="CARBONIC ANHYDRASE"/>
    <property type="match status" value="1"/>
</dbReference>
<dbReference type="PROSITE" id="PS00162">
    <property type="entry name" value="ALPHA_CA_1"/>
    <property type="match status" value="1"/>
</dbReference>
<sequence length="269" mass="30137">MKKLSNLFLSALVAFAVFSCNTPQQKQSGDNHEEHAKTEKKHVHWSHASGEEGPENWKNLCDDFLPCGGSAQSPINIITDSLISAEDLLPLSLKYGTTSVDIINNGHTVQFNTTGDNSINVEGKEYKLLQFHYHALSEHTVNGDHYPLEVHFVHKHSDSDLLVMGILFKEGESNPLFAKYLENFPKEKGTFTAEDQIELMEVIPSNLSYYHYNGSLTTPPCSEIVTWYVLQTPLEASKEQIDTFSSILNNNYRPTMPLNGRTIAGYSAE</sequence>
<dbReference type="Pfam" id="PF00194">
    <property type="entry name" value="Carb_anhydrase"/>
    <property type="match status" value="1"/>
</dbReference>
<proteinExistence type="inferred from homology"/>
<evidence type="ECO:0000259" key="9">
    <source>
        <dbReference type="PROSITE" id="PS51144"/>
    </source>
</evidence>
<dbReference type="Proteomes" id="UP001209229">
    <property type="component" value="Unassembled WGS sequence"/>
</dbReference>
<accession>A0AAE3M2G4</accession>
<dbReference type="InterPro" id="IPR041891">
    <property type="entry name" value="Alpha_CA_prokaryot-like"/>
</dbReference>
<evidence type="ECO:0000256" key="6">
    <source>
        <dbReference type="ARBA" id="ARBA00023239"/>
    </source>
</evidence>
<dbReference type="Gene3D" id="3.10.200.10">
    <property type="entry name" value="Alpha carbonic anhydrase"/>
    <property type="match status" value="1"/>
</dbReference>
<dbReference type="InterPro" id="IPR036398">
    <property type="entry name" value="CA_dom_sf"/>
</dbReference>
<dbReference type="SUPFAM" id="SSF51069">
    <property type="entry name" value="Carbonic anhydrase"/>
    <property type="match status" value="1"/>
</dbReference>
<comment type="function">
    <text evidence="7">Reversible hydration of carbon dioxide.</text>
</comment>
<evidence type="ECO:0000256" key="8">
    <source>
        <dbReference type="SAM" id="MobiDB-lite"/>
    </source>
</evidence>
<comment type="similarity">
    <text evidence="7">Belongs to the alpha-carbonic anhydrase family.</text>
</comment>
<organism evidence="10 11">
    <name type="scientific">Plebeiibacterium sediminum</name>
    <dbReference type="NCBI Taxonomy" id="2992112"/>
    <lineage>
        <taxon>Bacteria</taxon>
        <taxon>Pseudomonadati</taxon>
        <taxon>Bacteroidota</taxon>
        <taxon>Bacteroidia</taxon>
        <taxon>Marinilabiliales</taxon>
        <taxon>Marinilabiliaceae</taxon>
        <taxon>Plebeiibacterium</taxon>
    </lineage>
</organism>
<comment type="caution">
    <text evidence="10">The sequence shown here is derived from an EMBL/GenBank/DDBJ whole genome shotgun (WGS) entry which is preliminary data.</text>
</comment>
<keyword evidence="7" id="KW-0732">Signal</keyword>
<dbReference type="InterPro" id="IPR023561">
    <property type="entry name" value="Carbonic_anhydrase_a-class"/>
</dbReference>
<evidence type="ECO:0000313" key="10">
    <source>
        <dbReference type="EMBL" id="MCW3785869.1"/>
    </source>
</evidence>
<keyword evidence="5 7" id="KW-0862">Zinc</keyword>
<evidence type="ECO:0000256" key="1">
    <source>
        <dbReference type="ARBA" id="ARBA00001947"/>
    </source>
</evidence>
<dbReference type="GO" id="GO:0004089">
    <property type="term" value="F:carbonate dehydratase activity"/>
    <property type="evidence" value="ECO:0007669"/>
    <property type="project" value="UniProtKB-UniRule"/>
</dbReference>
<name>A0AAE3M2G4_9BACT</name>
<dbReference type="EC" id="4.2.1.1" evidence="2 7"/>
<dbReference type="GO" id="GO:0008270">
    <property type="term" value="F:zinc ion binding"/>
    <property type="evidence" value="ECO:0007669"/>
    <property type="project" value="UniProtKB-UniRule"/>
</dbReference>
<evidence type="ECO:0000256" key="5">
    <source>
        <dbReference type="ARBA" id="ARBA00022833"/>
    </source>
</evidence>
<evidence type="ECO:0000256" key="7">
    <source>
        <dbReference type="RuleBase" id="RU367011"/>
    </source>
</evidence>
<feature type="chain" id="PRO_5041766314" description="Carbonic anhydrase" evidence="7">
    <location>
        <begin position="20"/>
        <end position="269"/>
    </location>
</feature>
<evidence type="ECO:0000256" key="4">
    <source>
        <dbReference type="ARBA" id="ARBA00022723"/>
    </source>
</evidence>
<reference evidence="10" key="1">
    <citation type="submission" date="2022-10" db="EMBL/GenBank/DDBJ databases">
        <authorList>
            <person name="Yu W.X."/>
        </authorList>
    </citation>
    <scope>NUCLEOTIDE SEQUENCE</scope>
    <source>
        <strain evidence="10">AAT</strain>
    </source>
</reference>
<keyword evidence="11" id="KW-1185">Reference proteome</keyword>
<keyword evidence="6 7" id="KW-0456">Lyase</keyword>
<dbReference type="InterPro" id="IPR018338">
    <property type="entry name" value="Carbonic_anhydrase_a-class_CS"/>
</dbReference>
<feature type="region of interest" description="Disordered" evidence="8">
    <location>
        <begin position="23"/>
        <end position="52"/>
    </location>
</feature>
<comment type="catalytic activity">
    <reaction evidence="7">
        <text>hydrogencarbonate + H(+) = CO2 + H2O</text>
        <dbReference type="Rhea" id="RHEA:10748"/>
        <dbReference type="ChEBI" id="CHEBI:15377"/>
        <dbReference type="ChEBI" id="CHEBI:15378"/>
        <dbReference type="ChEBI" id="CHEBI:16526"/>
        <dbReference type="ChEBI" id="CHEBI:17544"/>
        <dbReference type="EC" id="4.2.1.1"/>
    </reaction>
</comment>
<keyword evidence="4 7" id="KW-0479">Metal-binding</keyword>
<dbReference type="PANTHER" id="PTHR18952:SF208">
    <property type="entry name" value="CARBONIC ANHYDRASE XA-RELATED"/>
    <property type="match status" value="1"/>
</dbReference>
<dbReference type="EMBL" id="JAPDPJ010000007">
    <property type="protein sequence ID" value="MCW3785869.1"/>
    <property type="molecule type" value="Genomic_DNA"/>
</dbReference>
<evidence type="ECO:0000256" key="3">
    <source>
        <dbReference type="ARBA" id="ARBA00014628"/>
    </source>
</evidence>
<dbReference type="RefSeq" id="WP_301189440.1">
    <property type="nucleotide sequence ID" value="NZ_JAPDPJ010000007.1"/>
</dbReference>
<dbReference type="PROSITE" id="PS51144">
    <property type="entry name" value="ALPHA_CA_2"/>
    <property type="match status" value="1"/>
</dbReference>
<feature type="signal peptide" evidence="7">
    <location>
        <begin position="1"/>
        <end position="19"/>
    </location>
</feature>
<dbReference type="InterPro" id="IPR001148">
    <property type="entry name" value="CA_dom"/>
</dbReference>
<dbReference type="CDD" id="cd03124">
    <property type="entry name" value="alpha_CA_prokaryotic_like"/>
    <property type="match status" value="1"/>
</dbReference>
<protein>
    <recommendedName>
        <fullName evidence="3 7">Carbonic anhydrase</fullName>
        <ecNumber evidence="2 7">4.2.1.1</ecNumber>
    </recommendedName>
</protein>
<dbReference type="GO" id="GO:0006730">
    <property type="term" value="P:one-carbon metabolic process"/>
    <property type="evidence" value="ECO:0007669"/>
    <property type="project" value="TreeGrafter"/>
</dbReference>
<dbReference type="AlphaFoldDB" id="A0AAE3M2G4"/>